<dbReference type="InterPro" id="IPR050833">
    <property type="entry name" value="Poly_Biosynth_Transport"/>
</dbReference>
<keyword evidence="5 6" id="KW-0472">Membrane</keyword>
<feature type="transmembrane region" description="Helical" evidence="6">
    <location>
        <begin position="289"/>
        <end position="315"/>
    </location>
</feature>
<organism evidence="7 8">
    <name type="scientific">Aporhodopirellula aestuarii</name>
    <dbReference type="NCBI Taxonomy" id="2950107"/>
    <lineage>
        <taxon>Bacteria</taxon>
        <taxon>Pseudomonadati</taxon>
        <taxon>Planctomycetota</taxon>
        <taxon>Planctomycetia</taxon>
        <taxon>Pirellulales</taxon>
        <taxon>Pirellulaceae</taxon>
        <taxon>Aporhodopirellula</taxon>
    </lineage>
</organism>
<dbReference type="PANTHER" id="PTHR30250:SF11">
    <property type="entry name" value="O-ANTIGEN TRANSPORTER-RELATED"/>
    <property type="match status" value="1"/>
</dbReference>
<feature type="transmembrane region" description="Helical" evidence="6">
    <location>
        <begin position="113"/>
        <end position="133"/>
    </location>
</feature>
<feature type="transmembrane region" description="Helical" evidence="6">
    <location>
        <begin position="245"/>
        <end position="269"/>
    </location>
</feature>
<name>A0ABT0UE09_9BACT</name>
<accession>A0ABT0UE09</accession>
<feature type="transmembrane region" description="Helical" evidence="6">
    <location>
        <begin position="327"/>
        <end position="348"/>
    </location>
</feature>
<dbReference type="PANTHER" id="PTHR30250">
    <property type="entry name" value="PST FAMILY PREDICTED COLANIC ACID TRANSPORTER"/>
    <property type="match status" value="1"/>
</dbReference>
<gene>
    <name evidence="7" type="ORF">NB063_31330</name>
</gene>
<feature type="transmembrane region" description="Helical" evidence="6">
    <location>
        <begin position="145"/>
        <end position="164"/>
    </location>
</feature>
<feature type="transmembrane region" description="Helical" evidence="6">
    <location>
        <begin position="215"/>
        <end position="233"/>
    </location>
</feature>
<evidence type="ECO:0000256" key="2">
    <source>
        <dbReference type="ARBA" id="ARBA00022475"/>
    </source>
</evidence>
<keyword evidence="8" id="KW-1185">Reference proteome</keyword>
<feature type="transmembrane region" description="Helical" evidence="6">
    <location>
        <begin position="39"/>
        <end position="65"/>
    </location>
</feature>
<proteinExistence type="predicted"/>
<keyword evidence="3 6" id="KW-0812">Transmembrane</keyword>
<feature type="transmembrane region" description="Helical" evidence="6">
    <location>
        <begin position="386"/>
        <end position="409"/>
    </location>
</feature>
<dbReference type="Proteomes" id="UP001202961">
    <property type="component" value="Unassembled WGS sequence"/>
</dbReference>
<evidence type="ECO:0000256" key="6">
    <source>
        <dbReference type="SAM" id="Phobius"/>
    </source>
</evidence>
<evidence type="ECO:0000313" key="8">
    <source>
        <dbReference type="Proteomes" id="UP001202961"/>
    </source>
</evidence>
<feature type="transmembrane region" description="Helical" evidence="6">
    <location>
        <begin position="176"/>
        <end position="195"/>
    </location>
</feature>
<feature type="transmembrane region" description="Helical" evidence="6">
    <location>
        <begin position="360"/>
        <end position="380"/>
    </location>
</feature>
<dbReference type="EMBL" id="JAMQBK010000133">
    <property type="protein sequence ID" value="MCM2375138.1"/>
    <property type="molecule type" value="Genomic_DNA"/>
</dbReference>
<reference evidence="7 8" key="1">
    <citation type="journal article" date="2022" name="Syst. Appl. Microbiol.">
        <title>Rhodopirellula aestuarii sp. nov., a novel member of the genus Rhodopirellula isolated from brackish sediments collected in the Tagus River estuary, Portugal.</title>
        <authorList>
            <person name="Vitorino I.R."/>
            <person name="Klimek D."/>
            <person name="Calusinska M."/>
            <person name="Lobo-da-Cunha A."/>
            <person name="Vasconcelos V."/>
            <person name="Lage O.M."/>
        </authorList>
    </citation>
    <scope>NUCLEOTIDE SEQUENCE [LARGE SCALE GENOMIC DNA]</scope>
    <source>
        <strain evidence="7 8">ICT_H3.1</strain>
    </source>
</reference>
<comment type="caution">
    <text evidence="7">The sequence shown here is derived from an EMBL/GenBank/DDBJ whole genome shotgun (WGS) entry which is preliminary data.</text>
</comment>
<feature type="transmembrane region" description="Helical" evidence="6">
    <location>
        <begin position="86"/>
        <end position="107"/>
    </location>
</feature>
<evidence type="ECO:0000256" key="3">
    <source>
        <dbReference type="ARBA" id="ARBA00022692"/>
    </source>
</evidence>
<comment type="subcellular location">
    <subcellularLocation>
        <location evidence="1">Cell membrane</location>
        <topology evidence="1">Multi-pass membrane protein</topology>
    </subcellularLocation>
</comment>
<evidence type="ECO:0000256" key="1">
    <source>
        <dbReference type="ARBA" id="ARBA00004651"/>
    </source>
</evidence>
<evidence type="ECO:0000256" key="5">
    <source>
        <dbReference type="ARBA" id="ARBA00023136"/>
    </source>
</evidence>
<sequence length="421" mass="44930">MWLKSKPIIALMDQAIVSGTSFVTAIMVGRYCGADELGFYSLVLSLLLLGNAAQLSLVCGPLTVFRLRGGADQSPENRAASAATGAVILAMILLGISIVGSVGITLASESATTIAAAWVLTLSLPGFLARDFARRFDFARLHMKGALVFDATVSAAQLAVLFWLATNEYLTGSMTILMIAIVSVLTSVFWLLLRLDQFDFQAEQVSATIRHDWRFGRWLLADNLVCITQLYAMHWMLTAMIGTEAAGVFAACLSIAALANPFLMGVGNYLSPKIAETVSAGSRQKTMKLYWRCTAGLVSVVLLFTVVLFLFGGHLLRILYDGSIDAAYGPVVALLALRMMCSATTIAADHAVIAMESPRGSALVSIAGVVATVAIAFPLIRMDGIRGAAIALVIGTAAESLALIAVFVFKLKRWHWVAPSN</sequence>
<evidence type="ECO:0000313" key="7">
    <source>
        <dbReference type="EMBL" id="MCM2375138.1"/>
    </source>
</evidence>
<keyword evidence="4 6" id="KW-1133">Transmembrane helix</keyword>
<evidence type="ECO:0000256" key="4">
    <source>
        <dbReference type="ARBA" id="ARBA00022989"/>
    </source>
</evidence>
<feature type="transmembrane region" description="Helical" evidence="6">
    <location>
        <begin position="7"/>
        <end position="27"/>
    </location>
</feature>
<evidence type="ECO:0008006" key="9">
    <source>
        <dbReference type="Google" id="ProtNLM"/>
    </source>
</evidence>
<keyword evidence="2" id="KW-1003">Cell membrane</keyword>
<protein>
    <recommendedName>
        <fullName evidence="9">Polysaccharide biosynthesis protein C-terminal domain-containing protein</fullName>
    </recommendedName>
</protein>